<evidence type="ECO:0000313" key="2">
    <source>
        <dbReference type="EMBL" id="KAF0908419.1"/>
    </source>
</evidence>
<comment type="caution">
    <text evidence="2">The sequence shown here is derived from an EMBL/GenBank/DDBJ whole genome shotgun (WGS) entry which is preliminary data.</text>
</comment>
<dbReference type="AlphaFoldDB" id="A0A6G1D7R5"/>
<evidence type="ECO:0000313" key="3">
    <source>
        <dbReference type="Proteomes" id="UP000479710"/>
    </source>
</evidence>
<keyword evidence="3" id="KW-1185">Reference proteome</keyword>
<proteinExistence type="predicted"/>
<protein>
    <submittedName>
        <fullName evidence="2">Uncharacterized protein</fullName>
    </submittedName>
</protein>
<name>A0A6G1D7R5_9ORYZ</name>
<gene>
    <name evidence="2" type="ORF">E2562_025089</name>
</gene>
<accession>A0A6G1D7R5</accession>
<feature type="region of interest" description="Disordered" evidence="1">
    <location>
        <begin position="138"/>
        <end position="160"/>
    </location>
</feature>
<organism evidence="2 3">
    <name type="scientific">Oryza meyeriana var. granulata</name>
    <dbReference type="NCBI Taxonomy" id="110450"/>
    <lineage>
        <taxon>Eukaryota</taxon>
        <taxon>Viridiplantae</taxon>
        <taxon>Streptophyta</taxon>
        <taxon>Embryophyta</taxon>
        <taxon>Tracheophyta</taxon>
        <taxon>Spermatophyta</taxon>
        <taxon>Magnoliopsida</taxon>
        <taxon>Liliopsida</taxon>
        <taxon>Poales</taxon>
        <taxon>Poaceae</taxon>
        <taxon>BOP clade</taxon>
        <taxon>Oryzoideae</taxon>
        <taxon>Oryzeae</taxon>
        <taxon>Oryzinae</taxon>
        <taxon>Oryza</taxon>
        <taxon>Oryza meyeriana</taxon>
    </lineage>
</organism>
<dbReference type="EMBL" id="SPHZ02000007">
    <property type="protein sequence ID" value="KAF0908419.1"/>
    <property type="molecule type" value="Genomic_DNA"/>
</dbReference>
<dbReference type="Proteomes" id="UP000479710">
    <property type="component" value="Unassembled WGS sequence"/>
</dbReference>
<evidence type="ECO:0000256" key="1">
    <source>
        <dbReference type="SAM" id="MobiDB-lite"/>
    </source>
</evidence>
<reference evidence="2 3" key="1">
    <citation type="submission" date="2019-11" db="EMBL/GenBank/DDBJ databases">
        <title>Whole genome sequence of Oryza granulata.</title>
        <authorList>
            <person name="Li W."/>
        </authorList>
    </citation>
    <scope>NUCLEOTIDE SEQUENCE [LARGE SCALE GENOMIC DNA]</scope>
    <source>
        <strain evidence="3">cv. Menghai</strain>
        <tissue evidence="2">Leaf</tissue>
    </source>
</reference>
<feature type="region of interest" description="Disordered" evidence="1">
    <location>
        <begin position="48"/>
        <end position="101"/>
    </location>
</feature>
<sequence>MKMMSMAQIMKKTSVVVLEDLPSSPRTCRAPAPPPREVRVRIRLSTASVAKAEAATRGGKPPVCQDERLPMPPPLPTKRRREVDDDTASRASKKKPVSDPAALVSVNTTRPTAQASRTKEEALVRCAAPRSFKNCKDGECRSQESLPMSNPRVPSPAPSRLDALSAQDALSAAIARARSVLDKRREVSLRREEARRELDKMVRTVEFNDPYISPMDALKP</sequence>
<dbReference type="OrthoDB" id="696898at2759"/>